<dbReference type="Proteomes" id="UP000007963">
    <property type="component" value="Unassembled WGS sequence"/>
</dbReference>
<dbReference type="EMBL" id="CH476603">
    <property type="protein sequence ID" value="EAU32617.1"/>
    <property type="molecule type" value="Genomic_DNA"/>
</dbReference>
<dbReference type="AlphaFoldDB" id="Q0CGF9"/>
<dbReference type="STRING" id="341663.Q0CGF9"/>
<dbReference type="RefSeq" id="XP_001209919.1">
    <property type="nucleotide sequence ID" value="XM_001209919.1"/>
</dbReference>
<dbReference type="OrthoDB" id="426293at2759"/>
<dbReference type="VEuPathDB" id="FungiDB:ATEG_07233"/>
<dbReference type="SUPFAM" id="SSF48403">
    <property type="entry name" value="Ankyrin repeat"/>
    <property type="match status" value="1"/>
</dbReference>
<reference evidence="2" key="1">
    <citation type="submission" date="2005-09" db="EMBL/GenBank/DDBJ databases">
        <title>Annotation of the Aspergillus terreus NIH2624 genome.</title>
        <authorList>
            <person name="Birren B.W."/>
            <person name="Lander E.S."/>
            <person name="Galagan J.E."/>
            <person name="Nusbaum C."/>
            <person name="Devon K."/>
            <person name="Henn M."/>
            <person name="Ma L.-J."/>
            <person name="Jaffe D.B."/>
            <person name="Butler J."/>
            <person name="Alvarez P."/>
            <person name="Gnerre S."/>
            <person name="Grabherr M."/>
            <person name="Kleber M."/>
            <person name="Mauceli E.W."/>
            <person name="Brockman W."/>
            <person name="Rounsley S."/>
            <person name="Young S.K."/>
            <person name="LaButti K."/>
            <person name="Pushparaj V."/>
            <person name="DeCaprio D."/>
            <person name="Crawford M."/>
            <person name="Koehrsen M."/>
            <person name="Engels R."/>
            <person name="Montgomery P."/>
            <person name="Pearson M."/>
            <person name="Howarth C."/>
            <person name="Larson L."/>
            <person name="Luoma S."/>
            <person name="White J."/>
            <person name="Alvarado L."/>
            <person name="Kodira C.D."/>
            <person name="Zeng Q."/>
            <person name="Oleary S."/>
            <person name="Yandava C."/>
            <person name="Denning D.W."/>
            <person name="Nierman W.C."/>
            <person name="Milne T."/>
            <person name="Madden K."/>
        </authorList>
    </citation>
    <scope>NUCLEOTIDE SEQUENCE [LARGE SCALE GENOMIC DNA]</scope>
    <source>
        <strain evidence="2">NIH 2624 / FGSC A1156</strain>
    </source>
</reference>
<name>Q0CGF9_ASPTN</name>
<gene>
    <name evidence="1" type="ORF">ATEG_07233</name>
</gene>
<dbReference type="HOGENOM" id="CLU_064330_1_0_1"/>
<evidence type="ECO:0000313" key="2">
    <source>
        <dbReference type="Proteomes" id="UP000007963"/>
    </source>
</evidence>
<sequence length="153" mass="17583">MDILSEQLFTAIEERDAARVVQLLDDGAPMNFELFAKATREKHLTNPSYALDDLEMATRFLNHGADPNKRCRMRDVTVLSYAIFEASFGTLELLFAYGGSTEHGQLLHYASMRRDSNGATILQYLYSKNPRIMDRVNHFLDEGYPEFATNYRF</sequence>
<organism evidence="1 2">
    <name type="scientific">Aspergillus terreus (strain NIH 2624 / FGSC A1156)</name>
    <dbReference type="NCBI Taxonomy" id="341663"/>
    <lineage>
        <taxon>Eukaryota</taxon>
        <taxon>Fungi</taxon>
        <taxon>Dikarya</taxon>
        <taxon>Ascomycota</taxon>
        <taxon>Pezizomycotina</taxon>
        <taxon>Eurotiomycetes</taxon>
        <taxon>Eurotiomycetidae</taxon>
        <taxon>Eurotiales</taxon>
        <taxon>Aspergillaceae</taxon>
        <taxon>Aspergillus</taxon>
        <taxon>Aspergillus subgen. Circumdati</taxon>
    </lineage>
</organism>
<evidence type="ECO:0008006" key="3">
    <source>
        <dbReference type="Google" id="ProtNLM"/>
    </source>
</evidence>
<proteinExistence type="predicted"/>
<protein>
    <recommendedName>
        <fullName evidence="3">Ankyrin repeat protein</fullName>
    </recommendedName>
</protein>
<accession>Q0CGF9</accession>
<evidence type="ECO:0000313" key="1">
    <source>
        <dbReference type="EMBL" id="EAU32617.1"/>
    </source>
</evidence>
<dbReference type="InterPro" id="IPR036770">
    <property type="entry name" value="Ankyrin_rpt-contain_sf"/>
</dbReference>
<dbReference type="Gene3D" id="1.25.40.20">
    <property type="entry name" value="Ankyrin repeat-containing domain"/>
    <property type="match status" value="1"/>
</dbReference>
<dbReference type="GeneID" id="4319350"/>